<sequence>MDYFIGIDAGGTHSRASLYDNEGNSIGTGKAGGANVFSDFAAAMQQIDLAIDLAINASNIPIDKKALIVGAGCAGGQTNQAQLSLATWASPYKHVFMTSDLHASCAAANNGQDCVILITGTGSSIAHYQNAQVTQYGGHGFIHGDEASGAWLGLSAIQLLLKSNDNLINDQQFCKAISHAIGLNNEKTFMNNEHNANVDYILNHFKSKLASDYAQLAPCIINLQRAGNSSANTLVSQGVDYLYSVLTLNSLHYGLPIFMTGGIAKSYQPLLEKKLGRAVQLMQRPAQDGAMLLAKSKLSEIAKTTNTR</sequence>
<dbReference type="RefSeq" id="WP_006011624.1">
    <property type="nucleotide sequence ID" value="NZ_AUAV01000005.1"/>
</dbReference>
<keyword evidence="3" id="KW-1185">Reference proteome</keyword>
<evidence type="ECO:0000313" key="2">
    <source>
        <dbReference type="EMBL" id="GAC29083.1"/>
    </source>
</evidence>
<dbReference type="AlphaFoldDB" id="K6ZJM0"/>
<reference evidence="3" key="1">
    <citation type="journal article" date="2014" name="Environ. Microbiol.">
        <title>Comparative genomics of the marine bacterial genus Glaciecola reveals the high degree of genomic diversity and genomic characteristic for cold adaptation.</title>
        <authorList>
            <person name="Qin Q.L."/>
            <person name="Xie B.B."/>
            <person name="Yu Y."/>
            <person name="Shu Y.L."/>
            <person name="Rong J.C."/>
            <person name="Zhang Y.J."/>
            <person name="Zhao D.L."/>
            <person name="Chen X.L."/>
            <person name="Zhang X.Y."/>
            <person name="Chen B."/>
            <person name="Zhou B.C."/>
            <person name="Zhang Y.Z."/>
        </authorList>
    </citation>
    <scope>NUCLEOTIDE SEQUENCE [LARGE SCALE GENOMIC DNA]</scope>
    <source>
        <strain evidence="3">ACAM 615</strain>
    </source>
</reference>
<dbReference type="InterPro" id="IPR052519">
    <property type="entry name" value="Euk-type_GlcNAc_Kinase"/>
</dbReference>
<accession>K6ZJM0</accession>
<dbReference type="InterPro" id="IPR002731">
    <property type="entry name" value="ATPase_BadF"/>
</dbReference>
<dbReference type="CDD" id="cd24082">
    <property type="entry name" value="ASKHA_NBD_GspK-like"/>
    <property type="match status" value="1"/>
</dbReference>
<organism evidence="2 3">
    <name type="scientific">Brumicola pallidula DSM 14239 = ACAM 615</name>
    <dbReference type="NCBI Taxonomy" id="1121922"/>
    <lineage>
        <taxon>Bacteria</taxon>
        <taxon>Pseudomonadati</taxon>
        <taxon>Pseudomonadota</taxon>
        <taxon>Gammaproteobacteria</taxon>
        <taxon>Alteromonadales</taxon>
        <taxon>Alteromonadaceae</taxon>
        <taxon>Brumicola</taxon>
    </lineage>
</organism>
<dbReference type="Gene3D" id="3.30.420.40">
    <property type="match status" value="2"/>
</dbReference>
<comment type="caution">
    <text evidence="2">The sequence shown here is derived from an EMBL/GenBank/DDBJ whole genome shotgun (WGS) entry which is preliminary data.</text>
</comment>
<dbReference type="STRING" id="1121922.GCA_000428905_01307"/>
<name>K6ZJM0_9ALTE</name>
<evidence type="ECO:0000259" key="1">
    <source>
        <dbReference type="Pfam" id="PF01869"/>
    </source>
</evidence>
<gene>
    <name evidence="2" type="ORF">GPAL_2222</name>
</gene>
<evidence type="ECO:0000313" key="3">
    <source>
        <dbReference type="Proteomes" id="UP000006251"/>
    </source>
</evidence>
<dbReference type="PANTHER" id="PTHR43190:SF3">
    <property type="entry name" value="N-ACETYL-D-GLUCOSAMINE KINASE"/>
    <property type="match status" value="1"/>
</dbReference>
<protein>
    <recommendedName>
        <fullName evidence="1">ATPase BadF/BadG/BcrA/BcrD type domain-containing protein</fullName>
    </recommendedName>
</protein>
<dbReference type="PANTHER" id="PTHR43190">
    <property type="entry name" value="N-ACETYL-D-GLUCOSAMINE KINASE"/>
    <property type="match status" value="1"/>
</dbReference>
<feature type="domain" description="ATPase BadF/BadG/BcrA/BcrD type" evidence="1">
    <location>
        <begin position="5"/>
        <end position="276"/>
    </location>
</feature>
<dbReference type="Proteomes" id="UP000006251">
    <property type="component" value="Unassembled WGS sequence"/>
</dbReference>
<dbReference type="SUPFAM" id="SSF53067">
    <property type="entry name" value="Actin-like ATPase domain"/>
    <property type="match status" value="2"/>
</dbReference>
<proteinExistence type="predicted"/>
<dbReference type="EMBL" id="BAEQ01000041">
    <property type="protein sequence ID" value="GAC29083.1"/>
    <property type="molecule type" value="Genomic_DNA"/>
</dbReference>
<dbReference type="InterPro" id="IPR043129">
    <property type="entry name" value="ATPase_NBD"/>
</dbReference>
<dbReference type="Pfam" id="PF01869">
    <property type="entry name" value="BcrAD_BadFG"/>
    <property type="match status" value="1"/>
</dbReference>